<keyword evidence="1" id="KW-0812">Transmembrane</keyword>
<evidence type="ECO:0000313" key="3">
    <source>
        <dbReference type="Proteomes" id="UP001159179"/>
    </source>
</evidence>
<evidence type="ECO:0000256" key="1">
    <source>
        <dbReference type="SAM" id="Phobius"/>
    </source>
</evidence>
<dbReference type="AlphaFoldDB" id="A0AAW6SPN3"/>
<protein>
    <recommendedName>
        <fullName evidence="4">DUF4083 domain-containing protein</fullName>
    </recommendedName>
</protein>
<proteinExistence type="predicted"/>
<keyword evidence="1" id="KW-0472">Membrane</keyword>
<gene>
    <name evidence="2" type="ORF">P5X88_07510</name>
</gene>
<dbReference type="Proteomes" id="UP001159179">
    <property type="component" value="Unassembled WGS sequence"/>
</dbReference>
<feature type="transmembrane region" description="Helical" evidence="1">
    <location>
        <begin position="6"/>
        <end position="26"/>
    </location>
</feature>
<evidence type="ECO:0000313" key="2">
    <source>
        <dbReference type="EMBL" id="MDH5160780.1"/>
    </source>
</evidence>
<reference evidence="2" key="1">
    <citation type="submission" date="2023-03" db="EMBL/GenBank/DDBJ databases">
        <title>Bacterial isolates from washroom surfaces on a university campus.</title>
        <authorList>
            <person name="Holman D.B."/>
            <person name="Gzyl K.E."/>
            <person name="Taheri A.E."/>
        </authorList>
    </citation>
    <scope>NUCLEOTIDE SEQUENCE</scope>
    <source>
        <strain evidence="2">RD03</strain>
    </source>
</reference>
<accession>A0AAW6SPN3</accession>
<comment type="caution">
    <text evidence="2">The sequence shown here is derived from an EMBL/GenBank/DDBJ whole genome shotgun (WGS) entry which is preliminary data.</text>
</comment>
<sequence>MEIQFIAGLYPIVFWIFLVTFCIYTVRSIRRSSDIKAKQLERIEKKVDQLLNEQNSTK</sequence>
<name>A0AAW6SPN3_9BACI</name>
<evidence type="ECO:0008006" key="4">
    <source>
        <dbReference type="Google" id="ProtNLM"/>
    </source>
</evidence>
<dbReference type="EMBL" id="JAROYP010000003">
    <property type="protein sequence ID" value="MDH5160780.1"/>
    <property type="molecule type" value="Genomic_DNA"/>
</dbReference>
<keyword evidence="1" id="KW-1133">Transmembrane helix</keyword>
<dbReference type="RefSeq" id="WP_280616289.1">
    <property type="nucleotide sequence ID" value="NZ_JAROYP010000003.1"/>
</dbReference>
<organism evidence="2 3">
    <name type="scientific">Heyndrickxia oleronia</name>
    <dbReference type="NCBI Taxonomy" id="38875"/>
    <lineage>
        <taxon>Bacteria</taxon>
        <taxon>Bacillati</taxon>
        <taxon>Bacillota</taxon>
        <taxon>Bacilli</taxon>
        <taxon>Bacillales</taxon>
        <taxon>Bacillaceae</taxon>
        <taxon>Heyndrickxia</taxon>
    </lineage>
</organism>